<organism evidence="7 8">
    <name type="scientific">Parapedobacter koreensis</name>
    <dbReference type="NCBI Taxonomy" id="332977"/>
    <lineage>
        <taxon>Bacteria</taxon>
        <taxon>Pseudomonadati</taxon>
        <taxon>Bacteroidota</taxon>
        <taxon>Sphingobacteriia</taxon>
        <taxon>Sphingobacteriales</taxon>
        <taxon>Sphingobacteriaceae</taxon>
        <taxon>Parapedobacter</taxon>
    </lineage>
</organism>
<dbReference type="InterPro" id="IPR013249">
    <property type="entry name" value="RNA_pol_sigma70_r4_t2"/>
</dbReference>
<keyword evidence="4" id="KW-0804">Transcription</keyword>
<dbReference type="NCBIfam" id="TIGR02937">
    <property type="entry name" value="sigma70-ECF"/>
    <property type="match status" value="1"/>
</dbReference>
<dbReference type="InterPro" id="IPR014284">
    <property type="entry name" value="RNA_pol_sigma-70_dom"/>
</dbReference>
<feature type="domain" description="RNA polymerase sigma factor 70 region 4 type 2" evidence="6">
    <location>
        <begin position="150"/>
        <end position="202"/>
    </location>
</feature>
<dbReference type="STRING" id="332977.SAMN05421740_109151"/>
<keyword evidence="3" id="KW-0731">Sigma factor</keyword>
<dbReference type="PANTHER" id="PTHR43133:SF46">
    <property type="entry name" value="RNA POLYMERASE SIGMA-70 FACTOR ECF SUBFAMILY"/>
    <property type="match status" value="1"/>
</dbReference>
<sequence>MTDAIGYTVVSNLQKNLFLNKGKTDPSCQTKQMEVTLAKIDTLVHPGHERAFEEAFKTNFKALHAYAYTMLQDENVAEEIVQTVFLKLWENRERLAIHTSLRAYLYKSVYHDTLNHLKHKKVQRKYIAEAMMAHKQEQAAEVAADKELQRQLQEALRQLPEKCRTVFQLSRFEELKYQEIADRLGISLKTVEAHMAKALKSLRLRLADFLPLLTIILFNI</sequence>
<keyword evidence="8" id="KW-1185">Reference proteome</keyword>
<dbReference type="GO" id="GO:0016987">
    <property type="term" value="F:sigma factor activity"/>
    <property type="evidence" value="ECO:0007669"/>
    <property type="project" value="UniProtKB-KW"/>
</dbReference>
<dbReference type="InterPro" id="IPR013324">
    <property type="entry name" value="RNA_pol_sigma_r3/r4-like"/>
</dbReference>
<dbReference type="CDD" id="cd06171">
    <property type="entry name" value="Sigma70_r4"/>
    <property type="match status" value="1"/>
</dbReference>
<dbReference type="Gene3D" id="1.10.1740.10">
    <property type="match status" value="1"/>
</dbReference>
<evidence type="ECO:0000313" key="8">
    <source>
        <dbReference type="Proteomes" id="UP000198916"/>
    </source>
</evidence>
<dbReference type="GO" id="GO:0006352">
    <property type="term" value="P:DNA-templated transcription initiation"/>
    <property type="evidence" value="ECO:0007669"/>
    <property type="project" value="InterPro"/>
</dbReference>
<dbReference type="Pfam" id="PF08281">
    <property type="entry name" value="Sigma70_r4_2"/>
    <property type="match status" value="1"/>
</dbReference>
<dbReference type="InterPro" id="IPR039425">
    <property type="entry name" value="RNA_pol_sigma-70-like"/>
</dbReference>
<dbReference type="InterPro" id="IPR013325">
    <property type="entry name" value="RNA_pol_sigma_r2"/>
</dbReference>
<feature type="domain" description="RNA polymerase sigma-70 region 2" evidence="5">
    <location>
        <begin position="57"/>
        <end position="120"/>
    </location>
</feature>
<comment type="similarity">
    <text evidence="1">Belongs to the sigma-70 factor family. ECF subfamily.</text>
</comment>
<proteinExistence type="inferred from homology"/>
<evidence type="ECO:0000259" key="6">
    <source>
        <dbReference type="Pfam" id="PF08281"/>
    </source>
</evidence>
<dbReference type="Pfam" id="PF04542">
    <property type="entry name" value="Sigma70_r2"/>
    <property type="match status" value="1"/>
</dbReference>
<dbReference type="EMBL" id="FNZR01000009">
    <property type="protein sequence ID" value="SEL75216.1"/>
    <property type="molecule type" value="Genomic_DNA"/>
</dbReference>
<evidence type="ECO:0000256" key="4">
    <source>
        <dbReference type="ARBA" id="ARBA00023163"/>
    </source>
</evidence>
<accession>A0A1H7ST02</accession>
<dbReference type="SUPFAM" id="SSF88659">
    <property type="entry name" value="Sigma3 and sigma4 domains of RNA polymerase sigma factors"/>
    <property type="match status" value="1"/>
</dbReference>
<gene>
    <name evidence="7" type="ORF">SAMN05421740_109151</name>
</gene>
<evidence type="ECO:0000259" key="5">
    <source>
        <dbReference type="Pfam" id="PF04542"/>
    </source>
</evidence>
<dbReference type="Gene3D" id="1.10.10.10">
    <property type="entry name" value="Winged helix-like DNA-binding domain superfamily/Winged helix DNA-binding domain"/>
    <property type="match status" value="1"/>
</dbReference>
<reference evidence="8" key="1">
    <citation type="submission" date="2016-10" db="EMBL/GenBank/DDBJ databases">
        <authorList>
            <person name="Varghese N."/>
            <person name="Submissions S."/>
        </authorList>
    </citation>
    <scope>NUCLEOTIDE SEQUENCE [LARGE SCALE GENOMIC DNA]</scope>
    <source>
        <strain evidence="8">Jip14</strain>
    </source>
</reference>
<name>A0A1H7ST02_9SPHI</name>
<dbReference type="InterPro" id="IPR036388">
    <property type="entry name" value="WH-like_DNA-bd_sf"/>
</dbReference>
<dbReference type="Proteomes" id="UP000198916">
    <property type="component" value="Unassembled WGS sequence"/>
</dbReference>
<dbReference type="InterPro" id="IPR007627">
    <property type="entry name" value="RNA_pol_sigma70_r2"/>
</dbReference>
<protein>
    <submittedName>
        <fullName evidence="7">RNA polymerase sigma-70 factor, ECF subfamily</fullName>
    </submittedName>
</protein>
<dbReference type="SUPFAM" id="SSF88946">
    <property type="entry name" value="Sigma2 domain of RNA polymerase sigma factors"/>
    <property type="match status" value="1"/>
</dbReference>
<evidence type="ECO:0000313" key="7">
    <source>
        <dbReference type="EMBL" id="SEL75216.1"/>
    </source>
</evidence>
<evidence type="ECO:0000256" key="1">
    <source>
        <dbReference type="ARBA" id="ARBA00010641"/>
    </source>
</evidence>
<dbReference type="GO" id="GO:0003677">
    <property type="term" value="F:DNA binding"/>
    <property type="evidence" value="ECO:0007669"/>
    <property type="project" value="InterPro"/>
</dbReference>
<dbReference type="AlphaFoldDB" id="A0A1H7ST02"/>
<dbReference type="InterPro" id="IPR014327">
    <property type="entry name" value="RNA_pol_sigma70_bacteroid"/>
</dbReference>
<keyword evidence="2" id="KW-0805">Transcription regulation</keyword>
<dbReference type="PANTHER" id="PTHR43133">
    <property type="entry name" value="RNA POLYMERASE ECF-TYPE SIGMA FACTO"/>
    <property type="match status" value="1"/>
</dbReference>
<evidence type="ECO:0000256" key="3">
    <source>
        <dbReference type="ARBA" id="ARBA00023082"/>
    </source>
</evidence>
<evidence type="ECO:0000256" key="2">
    <source>
        <dbReference type="ARBA" id="ARBA00023015"/>
    </source>
</evidence>
<dbReference type="NCBIfam" id="TIGR02985">
    <property type="entry name" value="Sig70_bacteroi1"/>
    <property type="match status" value="1"/>
</dbReference>